<feature type="domain" description="Tyr recombinase" evidence="4">
    <location>
        <begin position="230"/>
        <end position="423"/>
    </location>
</feature>
<proteinExistence type="inferred from homology"/>
<comment type="caution">
    <text evidence="5">The sequence shown here is derived from an EMBL/GenBank/DDBJ whole genome shotgun (WGS) entry which is preliminary data.</text>
</comment>
<sequence length="432" mass="49327">MTGASTSIFLDTRRPLKDGTYPVKLRLTYHRIRKYFPTPYSFSEDDFDKMLSQKPGKLLKDPKLDLQALELRANEIINQLPHFTMGEFEKRLLSHSIKNEVFSAYDDAIARLNREGRVGTAASYESARTSLWYFSHGKAFTARKGNSKKDIATQKEAMKSYTPLPFTSITPQFLKDYERWMKESGRSITTTGMYLRTLRALFNDAIASGDVNAELYPFGKRKFQIPSGINIKKALTLADIKKIFTYTPASESEARYRDLWIFSYLCNGINIKDIARLKYSQLSDTSISFIRSKTERTTRQQLKSITAALTPQVLEIIERWGNKPIIPDTYVFPILTTGLTPEQELGKVRQATKMINTYIQRIATAVGISKHVTTYTARHSYSTVLKHSGVSTAFISESLGHTSEKTTQHYLDSFEDHTRHEVISRLTAFPEE</sequence>
<dbReference type="PANTHER" id="PTHR30349:SF64">
    <property type="entry name" value="PROPHAGE INTEGRASE INTD-RELATED"/>
    <property type="match status" value="1"/>
</dbReference>
<evidence type="ECO:0000259" key="4">
    <source>
        <dbReference type="PROSITE" id="PS51898"/>
    </source>
</evidence>
<gene>
    <name evidence="5" type="ORF">KYK27_12520</name>
</gene>
<dbReference type="Pfam" id="PF13102">
    <property type="entry name" value="Phage_int_SAM_5"/>
    <property type="match status" value="1"/>
</dbReference>
<keyword evidence="3" id="KW-0233">DNA recombination</keyword>
<dbReference type="Pfam" id="PF00589">
    <property type="entry name" value="Phage_integrase"/>
    <property type="match status" value="1"/>
</dbReference>
<dbReference type="Proteomes" id="UP000774935">
    <property type="component" value="Unassembled WGS sequence"/>
</dbReference>
<evidence type="ECO:0000256" key="3">
    <source>
        <dbReference type="ARBA" id="ARBA00023172"/>
    </source>
</evidence>
<dbReference type="RefSeq" id="WP_199110386.1">
    <property type="nucleotide sequence ID" value="NZ_JAHWXQ010000003.1"/>
</dbReference>
<protein>
    <submittedName>
        <fullName evidence="5">Site-specific integrase</fullName>
    </submittedName>
</protein>
<accession>A0ABS6XDB9</accession>
<reference evidence="5 6" key="1">
    <citation type="submission" date="2021-07" db="EMBL/GenBank/DDBJ databases">
        <authorList>
            <person name="Kim M.K."/>
        </authorList>
    </citation>
    <scope>NUCLEOTIDE SEQUENCE [LARGE SCALE GENOMIC DNA]</scope>
    <source>
        <strain evidence="5 6">HLY7-15</strain>
    </source>
</reference>
<dbReference type="InterPro" id="IPR050090">
    <property type="entry name" value="Tyrosine_recombinase_XerCD"/>
</dbReference>
<keyword evidence="6" id="KW-1185">Reference proteome</keyword>
<organism evidence="5 6">
    <name type="scientific">Pontibacter populi</name>
    <dbReference type="NCBI Taxonomy" id="890055"/>
    <lineage>
        <taxon>Bacteria</taxon>
        <taxon>Pseudomonadati</taxon>
        <taxon>Bacteroidota</taxon>
        <taxon>Cytophagia</taxon>
        <taxon>Cytophagales</taxon>
        <taxon>Hymenobacteraceae</taxon>
        <taxon>Pontibacter</taxon>
    </lineage>
</organism>
<evidence type="ECO:0000313" key="5">
    <source>
        <dbReference type="EMBL" id="MBW3365876.1"/>
    </source>
</evidence>
<dbReference type="Gene3D" id="1.10.443.10">
    <property type="entry name" value="Intergrase catalytic core"/>
    <property type="match status" value="1"/>
</dbReference>
<dbReference type="PANTHER" id="PTHR30349">
    <property type="entry name" value="PHAGE INTEGRASE-RELATED"/>
    <property type="match status" value="1"/>
</dbReference>
<dbReference type="InterPro" id="IPR025269">
    <property type="entry name" value="SAM-like_dom"/>
</dbReference>
<dbReference type="InterPro" id="IPR035386">
    <property type="entry name" value="Arm-DNA-bind_5"/>
</dbReference>
<name>A0ABS6XDB9_9BACT</name>
<dbReference type="SUPFAM" id="SSF56349">
    <property type="entry name" value="DNA breaking-rejoining enzymes"/>
    <property type="match status" value="1"/>
</dbReference>
<dbReference type="PROSITE" id="PS51898">
    <property type="entry name" value="TYR_RECOMBINASE"/>
    <property type="match status" value="1"/>
</dbReference>
<evidence type="ECO:0000313" key="6">
    <source>
        <dbReference type="Proteomes" id="UP000774935"/>
    </source>
</evidence>
<keyword evidence="2" id="KW-0238">DNA-binding</keyword>
<dbReference type="InterPro" id="IPR013762">
    <property type="entry name" value="Integrase-like_cat_sf"/>
</dbReference>
<comment type="similarity">
    <text evidence="1">Belongs to the 'phage' integrase family.</text>
</comment>
<dbReference type="EMBL" id="JAHWXQ010000003">
    <property type="protein sequence ID" value="MBW3365876.1"/>
    <property type="molecule type" value="Genomic_DNA"/>
</dbReference>
<dbReference type="InterPro" id="IPR011010">
    <property type="entry name" value="DNA_brk_join_enz"/>
</dbReference>
<dbReference type="Gene3D" id="1.10.150.130">
    <property type="match status" value="1"/>
</dbReference>
<evidence type="ECO:0000256" key="1">
    <source>
        <dbReference type="ARBA" id="ARBA00008857"/>
    </source>
</evidence>
<dbReference type="InterPro" id="IPR010998">
    <property type="entry name" value="Integrase_recombinase_N"/>
</dbReference>
<dbReference type="Pfam" id="PF17293">
    <property type="entry name" value="Arm-DNA-bind_5"/>
    <property type="match status" value="1"/>
</dbReference>
<dbReference type="InterPro" id="IPR002104">
    <property type="entry name" value="Integrase_catalytic"/>
</dbReference>
<evidence type="ECO:0000256" key="2">
    <source>
        <dbReference type="ARBA" id="ARBA00023125"/>
    </source>
</evidence>